<dbReference type="KEGG" id="rad:CO657_04395"/>
<dbReference type="EMBL" id="CP034998">
    <property type="protein sequence ID" value="QAS77357.1"/>
    <property type="molecule type" value="Genomic_DNA"/>
</dbReference>
<accession>A0AAE5WNE3</accession>
<evidence type="ECO:0000313" key="2">
    <source>
        <dbReference type="EMBL" id="QAS77357.1"/>
    </source>
</evidence>
<organism evidence="2 3">
    <name type="scientific">Rhizobium acidisoli</name>
    <dbReference type="NCBI Taxonomy" id="1538158"/>
    <lineage>
        <taxon>Bacteria</taxon>
        <taxon>Pseudomonadati</taxon>
        <taxon>Pseudomonadota</taxon>
        <taxon>Alphaproteobacteria</taxon>
        <taxon>Hyphomicrobiales</taxon>
        <taxon>Rhizobiaceae</taxon>
        <taxon>Rhizobium/Agrobacterium group</taxon>
        <taxon>Rhizobium</taxon>
    </lineage>
</organism>
<dbReference type="AlphaFoldDB" id="A0AAE5WNE3"/>
<evidence type="ECO:0000256" key="1">
    <source>
        <dbReference type="SAM" id="MobiDB-lite"/>
    </source>
</evidence>
<keyword evidence="3" id="KW-1185">Reference proteome</keyword>
<dbReference type="Proteomes" id="UP000220927">
    <property type="component" value="Chromosome"/>
</dbReference>
<name>A0AAE5WNE3_9HYPH</name>
<protein>
    <submittedName>
        <fullName evidence="2">Uncharacterized protein</fullName>
    </submittedName>
</protein>
<feature type="region of interest" description="Disordered" evidence="1">
    <location>
        <begin position="47"/>
        <end position="82"/>
    </location>
</feature>
<sequence>MSGNGLWSALQTHLQGVDGTTLAMMPEIILHYVILLSRKGCRTEIPLPGLGGKGGAVPRRPREPHPEVPRRGLEGRGGCTGGWTQGAALERVLRGSGLWPTRLRMREVGGCRGLSPTSS</sequence>
<gene>
    <name evidence="2" type="ORF">CO657_04395</name>
</gene>
<reference evidence="2 3" key="1">
    <citation type="submission" date="2019-01" db="EMBL/GenBank/DDBJ databases">
        <title>Genomic insights into the origins and evolution of symbiotic genes in the Phaseolus vulgaris microsymbionts.</title>
        <authorList>
            <person name="Tong W."/>
        </authorList>
    </citation>
    <scope>NUCLEOTIDE SEQUENCE [LARGE SCALE GENOMIC DNA]</scope>
    <source>
        <strain evidence="2 3">FH23</strain>
    </source>
</reference>
<evidence type="ECO:0000313" key="3">
    <source>
        <dbReference type="Proteomes" id="UP000220927"/>
    </source>
</evidence>
<feature type="compositionally biased region" description="Basic and acidic residues" evidence="1">
    <location>
        <begin position="60"/>
        <end position="74"/>
    </location>
</feature>
<proteinExistence type="predicted"/>